<proteinExistence type="predicted"/>
<keyword evidence="3 5" id="KW-1133">Transmembrane helix</keyword>
<evidence type="ECO:0000256" key="5">
    <source>
        <dbReference type="SAM" id="Phobius"/>
    </source>
</evidence>
<gene>
    <name evidence="6" type="ORF">PSDVSF_01110</name>
</gene>
<keyword evidence="2 5" id="KW-0812">Transmembrane</keyword>
<dbReference type="Proteomes" id="UP001053296">
    <property type="component" value="Chromosome"/>
</dbReference>
<keyword evidence="7" id="KW-1185">Reference proteome</keyword>
<reference evidence="6" key="1">
    <citation type="journal article" date="2022" name="Arch. Microbiol.">
        <title>Pseudodesulfovibrio sediminis sp. nov., a mesophilic and neutrophilic sulfate-reducing bacterium isolated from sediment of a brackish lake.</title>
        <authorList>
            <person name="Takahashi A."/>
            <person name="Kojima H."/>
            <person name="Watanabe M."/>
            <person name="Fukui M."/>
        </authorList>
    </citation>
    <scope>NUCLEOTIDE SEQUENCE</scope>
    <source>
        <strain evidence="6">SF6</strain>
    </source>
</reference>
<feature type="transmembrane region" description="Helical" evidence="5">
    <location>
        <begin position="64"/>
        <end position="82"/>
    </location>
</feature>
<accession>A0ABN6ENM7</accession>
<feature type="transmembrane region" description="Helical" evidence="5">
    <location>
        <begin position="103"/>
        <end position="125"/>
    </location>
</feature>
<evidence type="ECO:0000313" key="6">
    <source>
        <dbReference type="EMBL" id="BCS86869.1"/>
    </source>
</evidence>
<dbReference type="RefSeq" id="WP_229592530.1">
    <property type="nucleotide sequence ID" value="NZ_AP024485.1"/>
</dbReference>
<dbReference type="InterPro" id="IPR003825">
    <property type="entry name" value="Colicin-V_CvpA"/>
</dbReference>
<comment type="subcellular location">
    <subcellularLocation>
        <location evidence="1">Membrane</location>
        <topology evidence="1">Multi-pass membrane protein</topology>
    </subcellularLocation>
</comment>
<keyword evidence="4 5" id="KW-0472">Membrane</keyword>
<evidence type="ECO:0000313" key="7">
    <source>
        <dbReference type="Proteomes" id="UP001053296"/>
    </source>
</evidence>
<dbReference type="PANTHER" id="PTHR36926:SF1">
    <property type="entry name" value="COLICIN V PRODUCTION PROTEIN"/>
    <property type="match status" value="1"/>
</dbReference>
<organism evidence="6 7">
    <name type="scientific">Pseudodesulfovibrio sediminis</name>
    <dbReference type="NCBI Taxonomy" id="2810563"/>
    <lineage>
        <taxon>Bacteria</taxon>
        <taxon>Pseudomonadati</taxon>
        <taxon>Thermodesulfobacteriota</taxon>
        <taxon>Desulfovibrionia</taxon>
        <taxon>Desulfovibrionales</taxon>
        <taxon>Desulfovibrionaceae</taxon>
    </lineage>
</organism>
<feature type="transmembrane region" description="Helical" evidence="5">
    <location>
        <begin position="28"/>
        <end position="44"/>
    </location>
</feature>
<dbReference type="PANTHER" id="PTHR36926">
    <property type="entry name" value="COLICIN V PRODUCTION PROTEIN"/>
    <property type="match status" value="1"/>
</dbReference>
<evidence type="ECO:0000256" key="3">
    <source>
        <dbReference type="ARBA" id="ARBA00022989"/>
    </source>
</evidence>
<protein>
    <submittedName>
        <fullName evidence="6">Colicin V biosynthesis protein</fullName>
    </submittedName>
</protein>
<name>A0ABN6ENM7_9BACT</name>
<dbReference type="EMBL" id="AP024485">
    <property type="protein sequence ID" value="BCS86869.1"/>
    <property type="molecule type" value="Genomic_DNA"/>
</dbReference>
<dbReference type="InterPro" id="IPR052719">
    <property type="entry name" value="CvpA-like"/>
</dbReference>
<feature type="transmembrane region" description="Helical" evidence="5">
    <location>
        <begin position="6"/>
        <end position="21"/>
    </location>
</feature>
<evidence type="ECO:0000256" key="2">
    <source>
        <dbReference type="ARBA" id="ARBA00022692"/>
    </source>
</evidence>
<evidence type="ECO:0000256" key="4">
    <source>
        <dbReference type="ARBA" id="ARBA00023136"/>
    </source>
</evidence>
<evidence type="ECO:0000256" key="1">
    <source>
        <dbReference type="ARBA" id="ARBA00004141"/>
    </source>
</evidence>
<dbReference type="Pfam" id="PF02674">
    <property type="entry name" value="Colicin_V"/>
    <property type="match status" value="1"/>
</dbReference>
<sequence>MNFLDIILICIVTLFLVRGFFRGLVQEVLSLIAIVLATFLAANFDDLVAPHLQLYIDNMTTVSVLSYSLIFFGTLIIFWILAKVIRSMLEISLLGWVDRTAGGFFGLAEGVLICLMVLMFLQTFAPKAEILKESFLAPQAQHLVDALDEYIDLPSATDAFKTAKDALGIKNDTTN</sequence>